<dbReference type="EC" id="2.5.1.47" evidence="3"/>
<evidence type="ECO:0000259" key="12">
    <source>
        <dbReference type="Pfam" id="PF00462"/>
    </source>
</evidence>
<evidence type="ECO:0000259" key="11">
    <source>
        <dbReference type="Pfam" id="PF00291"/>
    </source>
</evidence>
<dbReference type="InterPro" id="IPR050214">
    <property type="entry name" value="Cys_Synth/Cystath_Beta-Synth"/>
</dbReference>
<dbReference type="FunFam" id="3.40.50.1100:FF:000003">
    <property type="entry name" value="Cystathionine beta-synthase"/>
    <property type="match status" value="1"/>
</dbReference>
<keyword evidence="13" id="KW-0808">Transferase</keyword>
<evidence type="ECO:0000256" key="4">
    <source>
        <dbReference type="ARBA" id="ARBA00022898"/>
    </source>
</evidence>
<evidence type="ECO:0000256" key="7">
    <source>
        <dbReference type="ARBA" id="ARBA00078257"/>
    </source>
</evidence>
<evidence type="ECO:0000256" key="1">
    <source>
        <dbReference type="ARBA" id="ARBA00001933"/>
    </source>
</evidence>
<dbReference type="PRINTS" id="PR00160">
    <property type="entry name" value="GLUTAREDOXIN"/>
</dbReference>
<dbReference type="CDD" id="cd01561">
    <property type="entry name" value="CBS_like"/>
    <property type="match status" value="1"/>
</dbReference>
<evidence type="ECO:0000256" key="6">
    <source>
        <dbReference type="ARBA" id="ARBA00072081"/>
    </source>
</evidence>
<dbReference type="InterPro" id="IPR014025">
    <property type="entry name" value="Glutaredoxin_subgr"/>
</dbReference>
<evidence type="ECO:0000256" key="3">
    <source>
        <dbReference type="ARBA" id="ARBA00012681"/>
    </source>
</evidence>
<dbReference type="NCBIfam" id="TIGR01136">
    <property type="entry name" value="cysKM"/>
    <property type="match status" value="1"/>
</dbReference>
<proteinExistence type="inferred from homology"/>
<dbReference type="SUPFAM" id="SSF53686">
    <property type="entry name" value="Tryptophan synthase beta subunit-like PLP-dependent enzymes"/>
    <property type="match status" value="1"/>
</dbReference>
<feature type="binding site" evidence="9">
    <location>
        <position position="286"/>
    </location>
    <ligand>
        <name>pyridoxal 5'-phosphate</name>
        <dbReference type="ChEBI" id="CHEBI:597326"/>
    </ligand>
</feature>
<dbReference type="Proteomes" id="UP000037178">
    <property type="component" value="Unassembled WGS sequence"/>
</dbReference>
<dbReference type="Pfam" id="PF00291">
    <property type="entry name" value="PALP"/>
    <property type="match status" value="1"/>
</dbReference>
<evidence type="ECO:0000256" key="2">
    <source>
        <dbReference type="ARBA" id="ARBA00007103"/>
    </source>
</evidence>
<dbReference type="OrthoDB" id="9805733at2"/>
<accession>A0A0J9E2J4</accession>
<dbReference type="Gene3D" id="3.40.50.1100">
    <property type="match status" value="2"/>
</dbReference>
<dbReference type="STRING" id="1675527.AIOL_001869"/>
<protein>
    <recommendedName>
        <fullName evidence="6">Cysteine synthase B</fullName>
        <ecNumber evidence="3">2.5.1.47</ecNumber>
    </recommendedName>
    <alternativeName>
        <fullName evidence="7">O-acetylserine (thiol)-lyase B</fullName>
    </alternativeName>
    <alternativeName>
        <fullName evidence="8">O-acetylserine sulfhydrylase B</fullName>
    </alternativeName>
</protein>
<dbReference type="Gene3D" id="3.40.30.10">
    <property type="entry name" value="Glutaredoxin"/>
    <property type="match status" value="1"/>
</dbReference>
<comment type="catalytic activity">
    <reaction evidence="5">
        <text>O-acetyl-L-serine + hydrogen sulfide = L-cysteine + acetate</text>
        <dbReference type="Rhea" id="RHEA:14829"/>
        <dbReference type="ChEBI" id="CHEBI:29919"/>
        <dbReference type="ChEBI" id="CHEBI:30089"/>
        <dbReference type="ChEBI" id="CHEBI:35235"/>
        <dbReference type="ChEBI" id="CHEBI:58340"/>
        <dbReference type="EC" id="2.5.1.47"/>
    </reaction>
</comment>
<feature type="domain" description="Glutaredoxin" evidence="12">
    <location>
        <begin position="380"/>
        <end position="447"/>
    </location>
</feature>
<dbReference type="InterPro" id="IPR036052">
    <property type="entry name" value="TrpB-like_PALP_sf"/>
</dbReference>
<name>A0A0J9E2J4_9RHOB</name>
<organism evidence="13 14">
    <name type="scientific">Candidatus Rhodobacter oscarellae</name>
    <dbReference type="NCBI Taxonomy" id="1675527"/>
    <lineage>
        <taxon>Bacteria</taxon>
        <taxon>Pseudomonadati</taxon>
        <taxon>Pseudomonadota</taxon>
        <taxon>Alphaproteobacteria</taxon>
        <taxon>Rhodobacterales</taxon>
        <taxon>Rhodobacter group</taxon>
        <taxon>Rhodobacter</taxon>
    </lineage>
</organism>
<sequence length="492" mass="52861">MPGPKNSILETIGNTPVVRVNNIGPKHVELYVKLEAFNPLGSVKDRFALAAIEAAEASGELKPGQTVVEATSGNTGIGLAMVCAQKGYPLVITMAENFSVERRQLMRFLGARVVLTPASEKGSGMVAKAEELAAKHGWYLARQFENEANADMHSRTTAVEILNDFGAGGLDYWVTGFGTGGTLKGVGRVLRERSPDTQIVLTEPDNVPILSSGVLQDRDDAGRPAKSHPMFRPHLMQGWSPDFIPKLAEDAQSQELIDAFQPVGGADALQAARQLAANEGIFCGISSGATFAAALKVAEQAPAGSKILAMLPDTGERYMTTTLFEDVETTMSAEEVDISRSTQGYRFDVSGGGAAAAPAKVETKPEIVDLVEKTILEKPVLMYALEWCEFCWSVRKMFDAAGIAYETVDLDSVAYQKDGLGTDIRAVLLDKTGAPTIPQIFVGGEHIGGATETFDAFNDGSLKTRLAKADVKFDPNMTRDAYGFLPTWLHPR</sequence>
<keyword evidence="4 9" id="KW-0663">Pyridoxal phosphate</keyword>
<feature type="modified residue" description="N6-(pyridoxal phosphate)lysine" evidence="10">
    <location>
        <position position="44"/>
    </location>
</feature>
<dbReference type="SUPFAM" id="SSF52833">
    <property type="entry name" value="Thioredoxin-like"/>
    <property type="match status" value="1"/>
</dbReference>
<dbReference type="InterPro" id="IPR005856">
    <property type="entry name" value="Cys_synth"/>
</dbReference>
<dbReference type="GO" id="GO:0004124">
    <property type="term" value="F:cysteine synthase activity"/>
    <property type="evidence" value="ECO:0007669"/>
    <property type="project" value="UniProtKB-EC"/>
</dbReference>
<dbReference type="InterPro" id="IPR001926">
    <property type="entry name" value="TrpB-like_PALP"/>
</dbReference>
<dbReference type="PATRIC" id="fig|1675527.3.peg.1966"/>
<evidence type="ECO:0000313" key="14">
    <source>
        <dbReference type="Proteomes" id="UP000037178"/>
    </source>
</evidence>
<feature type="domain" description="Tryptophan synthase beta chain-like PALP" evidence="11">
    <location>
        <begin position="9"/>
        <end position="313"/>
    </location>
</feature>
<evidence type="ECO:0000313" key="13">
    <source>
        <dbReference type="EMBL" id="KMW56912.1"/>
    </source>
</evidence>
<reference evidence="13 14" key="1">
    <citation type="submission" date="2015-06" db="EMBL/GenBank/DDBJ databases">
        <title>Draft genome sequence of an Alphaproteobacteria species associated to the Mediterranean sponge Oscarella lobularis.</title>
        <authorList>
            <person name="Jourda C."/>
            <person name="Santini S."/>
            <person name="Claverie J.-M."/>
        </authorList>
    </citation>
    <scope>NUCLEOTIDE SEQUENCE [LARGE SCALE GENOMIC DNA]</scope>
    <source>
        <strain evidence="13">IGS</strain>
    </source>
</reference>
<comment type="cofactor">
    <cofactor evidence="1 9">
        <name>pyridoxal 5'-phosphate</name>
        <dbReference type="ChEBI" id="CHEBI:597326"/>
    </cofactor>
</comment>
<comment type="caution">
    <text evidence="13">The sequence shown here is derived from an EMBL/GenBank/DDBJ whole genome shotgun (WGS) entry which is preliminary data.</text>
</comment>
<dbReference type="InterPro" id="IPR002109">
    <property type="entry name" value="Glutaredoxin"/>
</dbReference>
<feature type="binding site" evidence="9">
    <location>
        <position position="74"/>
    </location>
    <ligand>
        <name>pyridoxal 5'-phosphate</name>
        <dbReference type="ChEBI" id="CHEBI:597326"/>
    </ligand>
</feature>
<evidence type="ECO:0000256" key="8">
    <source>
        <dbReference type="ARBA" id="ARBA00079153"/>
    </source>
</evidence>
<dbReference type="EMBL" id="LFTY01000002">
    <property type="protein sequence ID" value="KMW56912.1"/>
    <property type="molecule type" value="Genomic_DNA"/>
</dbReference>
<dbReference type="InterPro" id="IPR036249">
    <property type="entry name" value="Thioredoxin-like_sf"/>
</dbReference>
<dbReference type="Pfam" id="PF00462">
    <property type="entry name" value="Glutaredoxin"/>
    <property type="match status" value="1"/>
</dbReference>
<dbReference type="PROSITE" id="PS51354">
    <property type="entry name" value="GLUTAREDOXIN_2"/>
    <property type="match status" value="1"/>
</dbReference>
<feature type="binding site" evidence="9">
    <location>
        <begin position="178"/>
        <end position="182"/>
    </location>
    <ligand>
        <name>pyridoxal 5'-phosphate</name>
        <dbReference type="ChEBI" id="CHEBI:597326"/>
    </ligand>
</feature>
<comment type="similarity">
    <text evidence="2">Belongs to the cysteine synthase/cystathionine beta-synthase family.</text>
</comment>
<dbReference type="GO" id="GO:0006535">
    <property type="term" value="P:cysteine biosynthetic process from serine"/>
    <property type="evidence" value="ECO:0007669"/>
    <property type="project" value="InterPro"/>
</dbReference>
<keyword evidence="14" id="KW-1185">Reference proteome</keyword>
<dbReference type="AlphaFoldDB" id="A0A0J9E2J4"/>
<evidence type="ECO:0000256" key="5">
    <source>
        <dbReference type="ARBA" id="ARBA00047931"/>
    </source>
</evidence>
<gene>
    <name evidence="13" type="ORF">AIOL_001869</name>
</gene>
<evidence type="ECO:0000256" key="10">
    <source>
        <dbReference type="PIRSR" id="PIRSR605856-51"/>
    </source>
</evidence>
<evidence type="ECO:0000256" key="9">
    <source>
        <dbReference type="PIRSR" id="PIRSR605856-50"/>
    </source>
</evidence>
<dbReference type="PANTHER" id="PTHR10314">
    <property type="entry name" value="CYSTATHIONINE BETA-SYNTHASE"/>
    <property type="match status" value="1"/>
</dbReference>